<proteinExistence type="predicted"/>
<name>A0A1G9RMP3_9FIRM</name>
<evidence type="ECO:0000313" key="2">
    <source>
        <dbReference type="Proteomes" id="UP000199309"/>
    </source>
</evidence>
<organism evidence="1 2">
    <name type="scientific">Megasphaera paucivorans</name>
    <dbReference type="NCBI Taxonomy" id="349095"/>
    <lineage>
        <taxon>Bacteria</taxon>
        <taxon>Bacillati</taxon>
        <taxon>Bacillota</taxon>
        <taxon>Negativicutes</taxon>
        <taxon>Veillonellales</taxon>
        <taxon>Veillonellaceae</taxon>
        <taxon>Megasphaera</taxon>
    </lineage>
</organism>
<dbReference type="STRING" id="349095.SAMN05660299_00508"/>
<sequence>MKPITAFYLTHCPYCRNAKAAIEELITENQVYRTVPITWYEESENPEAVKGHTYYYVPSLFIGHEKLYEAQPGQTYEEIKKHVKASLDKALAM</sequence>
<gene>
    <name evidence="1" type="ORF">SAMN05660299_00508</name>
</gene>
<dbReference type="AlphaFoldDB" id="A0A1G9RMP3"/>
<dbReference type="InterPro" id="IPR036249">
    <property type="entry name" value="Thioredoxin-like_sf"/>
</dbReference>
<keyword evidence="2" id="KW-1185">Reference proteome</keyword>
<evidence type="ECO:0000313" key="1">
    <source>
        <dbReference type="EMBL" id="SDM24350.1"/>
    </source>
</evidence>
<reference evidence="1 2" key="1">
    <citation type="submission" date="2016-10" db="EMBL/GenBank/DDBJ databases">
        <authorList>
            <person name="de Groot N.N."/>
        </authorList>
    </citation>
    <scope>NUCLEOTIDE SEQUENCE [LARGE SCALE GENOMIC DNA]</scope>
    <source>
        <strain evidence="1 2">DSM 16981</strain>
    </source>
</reference>
<dbReference type="PROSITE" id="PS51354">
    <property type="entry name" value="GLUTAREDOXIN_2"/>
    <property type="match status" value="1"/>
</dbReference>
<dbReference type="EMBL" id="FNHQ01000003">
    <property type="protein sequence ID" value="SDM24350.1"/>
    <property type="molecule type" value="Genomic_DNA"/>
</dbReference>
<accession>A0A1G9RMP3</accession>
<dbReference type="OrthoDB" id="5348456at2"/>
<dbReference type="Gene3D" id="3.40.30.10">
    <property type="entry name" value="Glutaredoxin"/>
    <property type="match status" value="1"/>
</dbReference>
<protein>
    <submittedName>
        <fullName evidence="1">Glutaredoxin</fullName>
    </submittedName>
</protein>
<dbReference type="RefSeq" id="WP_091647881.1">
    <property type="nucleotide sequence ID" value="NZ_FNHQ01000003.1"/>
</dbReference>
<dbReference type="Proteomes" id="UP000199309">
    <property type="component" value="Unassembled WGS sequence"/>
</dbReference>
<dbReference type="SUPFAM" id="SSF52833">
    <property type="entry name" value="Thioredoxin-like"/>
    <property type="match status" value="1"/>
</dbReference>